<dbReference type="InterPro" id="IPR011008">
    <property type="entry name" value="Dimeric_a/b-barrel"/>
</dbReference>
<comment type="caution">
    <text evidence="2">The sequence shown here is derived from an EMBL/GenBank/DDBJ whole genome shotgun (WGS) entry which is preliminary data.</text>
</comment>
<dbReference type="Proteomes" id="UP001595683">
    <property type="component" value="Unassembled WGS sequence"/>
</dbReference>
<organism evidence="2 3">
    <name type="scientific">Novosphingobium pokkalii</name>
    <dbReference type="NCBI Taxonomy" id="1770194"/>
    <lineage>
        <taxon>Bacteria</taxon>
        <taxon>Pseudomonadati</taxon>
        <taxon>Pseudomonadota</taxon>
        <taxon>Alphaproteobacteria</taxon>
        <taxon>Sphingomonadales</taxon>
        <taxon>Sphingomonadaceae</taxon>
        <taxon>Novosphingobium</taxon>
    </lineage>
</organism>
<dbReference type="SUPFAM" id="SSF54909">
    <property type="entry name" value="Dimeric alpha+beta barrel"/>
    <property type="match status" value="1"/>
</dbReference>
<gene>
    <name evidence="2" type="ORF">ACFOOT_15495</name>
</gene>
<reference evidence="3" key="1">
    <citation type="journal article" date="2019" name="Int. J. Syst. Evol. Microbiol.">
        <title>The Global Catalogue of Microorganisms (GCM) 10K type strain sequencing project: providing services to taxonomists for standard genome sequencing and annotation.</title>
        <authorList>
            <consortium name="The Broad Institute Genomics Platform"/>
            <consortium name="The Broad Institute Genome Sequencing Center for Infectious Disease"/>
            <person name="Wu L."/>
            <person name="Ma J."/>
        </authorList>
    </citation>
    <scope>NUCLEOTIDE SEQUENCE [LARGE SCALE GENOMIC DNA]</scope>
    <source>
        <strain evidence="3">KCTC 42224</strain>
    </source>
</reference>
<evidence type="ECO:0000313" key="2">
    <source>
        <dbReference type="EMBL" id="MFC3672824.1"/>
    </source>
</evidence>
<keyword evidence="3" id="KW-1185">Reference proteome</keyword>
<accession>A0ABV7V5X1</accession>
<dbReference type="PANTHER" id="PTHR40260">
    <property type="entry name" value="BLR8190 PROTEIN"/>
    <property type="match status" value="1"/>
</dbReference>
<dbReference type="NCBIfam" id="TIGR02118">
    <property type="entry name" value="EthD family reductase"/>
    <property type="match status" value="1"/>
</dbReference>
<proteinExistence type="predicted"/>
<dbReference type="Pfam" id="PF07110">
    <property type="entry name" value="EthD"/>
    <property type="match status" value="1"/>
</dbReference>
<feature type="domain" description="EthD" evidence="1">
    <location>
        <begin position="19"/>
        <end position="87"/>
    </location>
</feature>
<dbReference type="EMBL" id="JBHRYE010000024">
    <property type="protein sequence ID" value="MFC3672824.1"/>
    <property type="molecule type" value="Genomic_DNA"/>
</dbReference>
<protein>
    <submittedName>
        <fullName evidence="2">EthD family reductase</fullName>
    </submittedName>
</protein>
<evidence type="ECO:0000313" key="3">
    <source>
        <dbReference type="Proteomes" id="UP001595683"/>
    </source>
</evidence>
<dbReference type="RefSeq" id="WP_191325480.1">
    <property type="nucleotide sequence ID" value="NZ_BMZP01000018.1"/>
</dbReference>
<evidence type="ECO:0000259" key="1">
    <source>
        <dbReference type="Pfam" id="PF07110"/>
    </source>
</evidence>
<name>A0ABV7V5X1_9SPHN</name>
<dbReference type="InterPro" id="IPR009799">
    <property type="entry name" value="EthD_dom"/>
</dbReference>
<dbReference type="PANTHER" id="PTHR40260:SF2">
    <property type="entry name" value="BLR8190 PROTEIN"/>
    <property type="match status" value="1"/>
</dbReference>
<sequence>MATLIVSYPKHEGARFDAAYYTATHIPLVERLWTAHGFTGAEVLLPAGDQPWAAAVLLRFASQAAVDAALASPDTPQIMGDVGNFTDIAPVIYRAGD</sequence>
<dbReference type="Gene3D" id="3.30.70.100">
    <property type="match status" value="1"/>
</dbReference>